<protein>
    <submittedName>
        <fullName evidence="4">ATP-binding protein</fullName>
    </submittedName>
</protein>
<dbReference type="InterPro" id="IPR027417">
    <property type="entry name" value="P-loop_NTPase"/>
</dbReference>
<dbReference type="AlphaFoldDB" id="A0A9X3S3B0"/>
<keyword evidence="1" id="KW-0547">Nucleotide-binding</keyword>
<dbReference type="Proteomes" id="UP001149140">
    <property type="component" value="Unassembled WGS sequence"/>
</dbReference>
<organism evidence="4 5">
    <name type="scientific">Solirubrobacter ginsenosidimutans</name>
    <dbReference type="NCBI Taxonomy" id="490573"/>
    <lineage>
        <taxon>Bacteria</taxon>
        <taxon>Bacillati</taxon>
        <taxon>Actinomycetota</taxon>
        <taxon>Thermoleophilia</taxon>
        <taxon>Solirubrobacterales</taxon>
        <taxon>Solirubrobacteraceae</taxon>
        <taxon>Solirubrobacter</taxon>
    </lineage>
</organism>
<feature type="domain" description="Orc1-like AAA ATPase" evidence="3">
    <location>
        <begin position="2"/>
        <end position="159"/>
    </location>
</feature>
<dbReference type="PANTHER" id="PTHR16305">
    <property type="entry name" value="TESTICULAR SOLUBLE ADENYLYL CYCLASE"/>
    <property type="match status" value="1"/>
</dbReference>
<evidence type="ECO:0000259" key="3">
    <source>
        <dbReference type="Pfam" id="PF13191"/>
    </source>
</evidence>
<keyword evidence="5" id="KW-1185">Reference proteome</keyword>
<evidence type="ECO:0000256" key="2">
    <source>
        <dbReference type="ARBA" id="ARBA00022840"/>
    </source>
</evidence>
<sequence>MLLGRRSECDTLDRLVDAVRAGESRALVVRGEAGVGKSALLEYLVGRASGCRVESVAGVQSEMELTFAALGQLCAPMLAQLDSLPEPQRDALGTALGLRPGPAPDRLLVGLAVLSLLAGVAEARPLVCVIDDAQWLDDASAQALTFAARRLRSESVALVFAVRDSADE</sequence>
<dbReference type="GO" id="GO:0005737">
    <property type="term" value="C:cytoplasm"/>
    <property type="evidence" value="ECO:0007669"/>
    <property type="project" value="TreeGrafter"/>
</dbReference>
<dbReference type="GO" id="GO:0004016">
    <property type="term" value="F:adenylate cyclase activity"/>
    <property type="evidence" value="ECO:0007669"/>
    <property type="project" value="TreeGrafter"/>
</dbReference>
<evidence type="ECO:0000256" key="1">
    <source>
        <dbReference type="ARBA" id="ARBA00022741"/>
    </source>
</evidence>
<accession>A0A9X3S3B0</accession>
<dbReference type="GO" id="GO:0005524">
    <property type="term" value="F:ATP binding"/>
    <property type="evidence" value="ECO:0007669"/>
    <property type="project" value="UniProtKB-KW"/>
</dbReference>
<dbReference type="Gene3D" id="3.40.50.300">
    <property type="entry name" value="P-loop containing nucleotide triphosphate hydrolases"/>
    <property type="match status" value="1"/>
</dbReference>
<dbReference type="SUPFAM" id="SSF52540">
    <property type="entry name" value="P-loop containing nucleoside triphosphate hydrolases"/>
    <property type="match status" value="1"/>
</dbReference>
<name>A0A9X3S3B0_9ACTN</name>
<reference evidence="4" key="1">
    <citation type="submission" date="2022-10" db="EMBL/GenBank/DDBJ databases">
        <title>The WGS of Solirubrobacter ginsenosidimutans DSM 21036.</title>
        <authorList>
            <person name="Jiang Z."/>
        </authorList>
    </citation>
    <scope>NUCLEOTIDE SEQUENCE</scope>
    <source>
        <strain evidence="4">DSM 21036</strain>
    </source>
</reference>
<dbReference type="InterPro" id="IPR041664">
    <property type="entry name" value="AAA_16"/>
</dbReference>
<dbReference type="EMBL" id="JAPDOD010000034">
    <property type="protein sequence ID" value="MDA0164444.1"/>
    <property type="molecule type" value="Genomic_DNA"/>
</dbReference>
<gene>
    <name evidence="4" type="ORF">OM076_29510</name>
</gene>
<keyword evidence="2 4" id="KW-0067">ATP-binding</keyword>
<evidence type="ECO:0000313" key="4">
    <source>
        <dbReference type="EMBL" id="MDA0164444.1"/>
    </source>
</evidence>
<proteinExistence type="predicted"/>
<comment type="caution">
    <text evidence="4">The sequence shown here is derived from an EMBL/GenBank/DDBJ whole genome shotgun (WGS) entry which is preliminary data.</text>
</comment>
<dbReference type="Pfam" id="PF13191">
    <property type="entry name" value="AAA_16"/>
    <property type="match status" value="1"/>
</dbReference>
<evidence type="ECO:0000313" key="5">
    <source>
        <dbReference type="Proteomes" id="UP001149140"/>
    </source>
</evidence>
<dbReference type="PANTHER" id="PTHR16305:SF35">
    <property type="entry name" value="TRANSCRIPTIONAL ACTIVATOR DOMAIN"/>
    <property type="match status" value="1"/>
</dbReference>